<dbReference type="EMBL" id="CP001918">
    <property type="protein sequence ID" value="ADF59646.1"/>
    <property type="molecule type" value="Genomic_DNA"/>
</dbReference>
<name>A0A0H3CET1_ENTCC</name>
<gene>
    <name evidence="1" type="ordered locus">ECL_00078</name>
</gene>
<organism evidence="1 2">
    <name type="scientific">Enterobacter cloacae subsp. cloacae (strain ATCC 13047 / DSM 30054 / NBRC 13535 / NCTC 10005 / WDCM 00083 / NCDC 279-56)</name>
    <dbReference type="NCBI Taxonomy" id="716541"/>
    <lineage>
        <taxon>Bacteria</taxon>
        <taxon>Pseudomonadati</taxon>
        <taxon>Pseudomonadota</taxon>
        <taxon>Gammaproteobacteria</taxon>
        <taxon>Enterobacterales</taxon>
        <taxon>Enterobacteriaceae</taxon>
        <taxon>Enterobacter</taxon>
        <taxon>Enterobacter cloacae complex</taxon>
    </lineage>
</organism>
<keyword evidence="2" id="KW-1185">Reference proteome</keyword>
<reference evidence="1 2" key="1">
    <citation type="journal article" date="2010" name="J. Bacteriol.">
        <title>Complete genome sequence of Enterobacter cloacae subsp. cloacae type strain ATCC 13047.</title>
        <authorList>
            <person name="Ren Y."/>
            <person name="Ren Y."/>
            <person name="Zhou Z."/>
            <person name="Guo X."/>
            <person name="Li Y."/>
            <person name="Feng L."/>
            <person name="Wang L."/>
        </authorList>
    </citation>
    <scope>NUCLEOTIDE SEQUENCE [LARGE SCALE GENOMIC DNA]</scope>
    <source>
        <strain evidence="2">ATCC 13047 / DSM 30054 / NBRC 13535 / NCTC 10005 / WDCM 00083 / NCDC 279-56</strain>
    </source>
</reference>
<dbReference type="KEGG" id="enc:ECL_00078"/>
<dbReference type="Proteomes" id="UP000002363">
    <property type="component" value="Chromosome"/>
</dbReference>
<dbReference type="RefSeq" id="WP_013094849.1">
    <property type="nucleotide sequence ID" value="NC_014121.1"/>
</dbReference>
<dbReference type="EnsemblBacteria" id="ADF59646">
    <property type="protein sequence ID" value="ADF59646"/>
    <property type="gene ID" value="ECL_00078"/>
</dbReference>
<proteinExistence type="predicted"/>
<protein>
    <submittedName>
        <fullName evidence="1">Uncharacterized protein</fullName>
    </submittedName>
</protein>
<dbReference type="STRING" id="716541.ECL_00078"/>
<dbReference type="AlphaFoldDB" id="A0A0H3CET1"/>
<dbReference type="HOGENOM" id="CLU_1114442_0_0_6"/>
<dbReference type="OrthoDB" id="6608661at2"/>
<evidence type="ECO:0000313" key="1">
    <source>
        <dbReference type="EMBL" id="ADF59646.1"/>
    </source>
</evidence>
<accession>A0A0H3CET1</accession>
<dbReference type="PATRIC" id="fig|716541.4.peg.375"/>
<sequence length="249" mass="28479">MMFLPRLYARLCARQAGRTLLASRITQNYSQFMRCPEADVPPDFLRQNALEMSGFHFVEQIFPPALWRRNVRFDLHARVAAFTREQEFYSQPRTLLLGMRWAGFGLIADALLATAPDDVRFQFVTRLPALHKLMAAHEERRAGAFFSPHRLVTVLLVDERLPDAPLFITQAGDQKAWLTDVSTRFLTRYGYVIRTLLPGCSLHSAEFALESQTYAPAEYRQAATATLNALRKTPTLWSAWDDLSVIYHG</sequence>
<evidence type="ECO:0000313" key="2">
    <source>
        <dbReference type="Proteomes" id="UP000002363"/>
    </source>
</evidence>